<keyword evidence="5" id="KW-1185">Reference proteome</keyword>
<keyword evidence="1" id="KW-0378">Hydrolase</keyword>
<keyword evidence="1" id="KW-0234">DNA repair</keyword>
<evidence type="ECO:0000259" key="3">
    <source>
        <dbReference type="SMART" id="SM00382"/>
    </source>
</evidence>
<accession>A0ABY6UU09</accession>
<evidence type="ECO:0000256" key="2">
    <source>
        <dbReference type="SAM" id="MobiDB-lite"/>
    </source>
</evidence>
<dbReference type="EC" id="5.6.2.3" evidence="1"/>
<sequence>MWPPNSPPESSHTSRVDKSSSGSNDDPQLKEQCSWPLTQEQQDVIDEVAAGNNVFYTGSAGSGKSTLISAIVKKVWEMGKSVQVIAPSRVVAALHPGGMTVERFLGHIPNSMDIPINQLLHALSGKSTMKVAERRRFAADVLIIDEINMVSGEMLERINHLMTQLRPRKIRRADIHAPCGGAQLVVTGNFGQLPPTDPFRCCFLCGKKMRQLQGGSCFTCPSQNYHGGVYQESQKWAFKSNSWDFAKFDHVHLNEIHRQTDFDFVVILQKFRLRIPFTADEVRSMMEGGPKLSDATREDLDKFFEKHRHTEDGFLKIFSGDQLRPVVRLREGMNVILQVNVDKLAGLCNGSQGRIVGFEPFNTDRKMLHLSQGGDRPPPFWLVPGLNERFAKDIIRWYMERNQVQGWPRVEFKLANGELVTRTIRATFQVESFGGRLLLGRARIPLLPGWAITVPESQGMTIPRVALRASDTFGEGQMYTTMSRAPSLNGLTVIGNPHELPGCISDDIRKFLTEKFGTTPFMEPQLLNSYGG</sequence>
<dbReference type="InterPro" id="IPR051055">
    <property type="entry name" value="PIF1_helicase"/>
</dbReference>
<evidence type="ECO:0000313" key="4">
    <source>
        <dbReference type="EMBL" id="VUC34885.1"/>
    </source>
</evidence>
<name>A0ABY6UU09_BIOOC</name>
<comment type="caution">
    <text evidence="4">The sequence shown here is derived from an EMBL/GenBank/DDBJ whole genome shotgun (WGS) entry which is preliminary data.</text>
</comment>
<dbReference type="SUPFAM" id="SSF52540">
    <property type="entry name" value="P-loop containing nucleoside triphosphate hydrolases"/>
    <property type="match status" value="2"/>
</dbReference>
<keyword evidence="1" id="KW-0067">ATP-binding</keyword>
<dbReference type="PANTHER" id="PTHR47642:SF5">
    <property type="entry name" value="ATP-DEPENDENT DNA HELICASE"/>
    <property type="match status" value="1"/>
</dbReference>
<dbReference type="InterPro" id="IPR003593">
    <property type="entry name" value="AAA+_ATPase"/>
</dbReference>
<dbReference type="Proteomes" id="UP000766486">
    <property type="component" value="Unassembled WGS sequence"/>
</dbReference>
<dbReference type="Gene3D" id="3.40.50.300">
    <property type="entry name" value="P-loop containing nucleotide triphosphate hydrolases"/>
    <property type="match status" value="1"/>
</dbReference>
<proteinExistence type="inferred from homology"/>
<dbReference type="EMBL" id="CABFNS010000897">
    <property type="protein sequence ID" value="VUC34885.1"/>
    <property type="molecule type" value="Genomic_DNA"/>
</dbReference>
<evidence type="ECO:0000256" key="1">
    <source>
        <dbReference type="RuleBase" id="RU363044"/>
    </source>
</evidence>
<dbReference type="CDD" id="cd18809">
    <property type="entry name" value="SF1_C_RecD"/>
    <property type="match status" value="1"/>
</dbReference>
<dbReference type="PANTHER" id="PTHR47642">
    <property type="entry name" value="ATP-DEPENDENT DNA HELICASE"/>
    <property type="match status" value="1"/>
</dbReference>
<organism evidence="4 5">
    <name type="scientific">Bionectria ochroleuca</name>
    <name type="common">Gliocladium roseum</name>
    <dbReference type="NCBI Taxonomy" id="29856"/>
    <lineage>
        <taxon>Eukaryota</taxon>
        <taxon>Fungi</taxon>
        <taxon>Dikarya</taxon>
        <taxon>Ascomycota</taxon>
        <taxon>Pezizomycotina</taxon>
        <taxon>Sordariomycetes</taxon>
        <taxon>Hypocreomycetidae</taxon>
        <taxon>Hypocreales</taxon>
        <taxon>Bionectriaceae</taxon>
        <taxon>Clonostachys</taxon>
    </lineage>
</organism>
<dbReference type="SMART" id="SM00382">
    <property type="entry name" value="AAA"/>
    <property type="match status" value="1"/>
</dbReference>
<feature type="domain" description="AAA+ ATPase" evidence="3">
    <location>
        <begin position="50"/>
        <end position="210"/>
    </location>
</feature>
<keyword evidence="1" id="KW-0233">DNA recombination</keyword>
<dbReference type="InterPro" id="IPR010285">
    <property type="entry name" value="DNA_helicase_pif1-like_DEAD"/>
</dbReference>
<gene>
    <name evidence="4" type="ORF">CLO192961_LOCUS396717</name>
</gene>
<reference evidence="4 5" key="1">
    <citation type="submission" date="2019-06" db="EMBL/GenBank/DDBJ databases">
        <authorList>
            <person name="Broberg M."/>
        </authorList>
    </citation>
    <scope>NUCLEOTIDE SEQUENCE [LARGE SCALE GENOMIC DNA]</scope>
</reference>
<dbReference type="InterPro" id="IPR027417">
    <property type="entry name" value="P-loop_NTPase"/>
</dbReference>
<feature type="region of interest" description="Disordered" evidence="2">
    <location>
        <begin position="1"/>
        <end position="31"/>
    </location>
</feature>
<comment type="similarity">
    <text evidence="1">Belongs to the helicase family.</text>
</comment>
<protein>
    <recommendedName>
        <fullName evidence="1">ATP-dependent DNA helicase</fullName>
        <ecNumber evidence="1">5.6.2.3</ecNumber>
    </recommendedName>
</protein>
<keyword evidence="1" id="KW-0347">Helicase</keyword>
<keyword evidence="1" id="KW-0227">DNA damage</keyword>
<dbReference type="Pfam" id="PF05970">
    <property type="entry name" value="PIF1"/>
    <property type="match status" value="1"/>
</dbReference>
<evidence type="ECO:0000313" key="5">
    <source>
        <dbReference type="Proteomes" id="UP000766486"/>
    </source>
</evidence>
<keyword evidence="1" id="KW-0547">Nucleotide-binding</keyword>
<comment type="catalytic activity">
    <reaction evidence="1">
        <text>ATP + H2O = ADP + phosphate + H(+)</text>
        <dbReference type="Rhea" id="RHEA:13065"/>
        <dbReference type="ChEBI" id="CHEBI:15377"/>
        <dbReference type="ChEBI" id="CHEBI:15378"/>
        <dbReference type="ChEBI" id="CHEBI:30616"/>
        <dbReference type="ChEBI" id="CHEBI:43474"/>
        <dbReference type="ChEBI" id="CHEBI:456216"/>
        <dbReference type="EC" id="5.6.2.3"/>
    </reaction>
</comment>
<comment type="cofactor">
    <cofactor evidence="1">
        <name>Mg(2+)</name>
        <dbReference type="ChEBI" id="CHEBI:18420"/>
    </cofactor>
</comment>